<evidence type="ECO:0000256" key="1">
    <source>
        <dbReference type="ARBA" id="ARBA00004418"/>
    </source>
</evidence>
<organism evidence="6 7">
    <name type="scientific">Ramlibacter aurantiacus</name>
    <dbReference type="NCBI Taxonomy" id="2801330"/>
    <lineage>
        <taxon>Bacteria</taxon>
        <taxon>Pseudomonadati</taxon>
        <taxon>Pseudomonadota</taxon>
        <taxon>Betaproteobacteria</taxon>
        <taxon>Burkholderiales</taxon>
        <taxon>Comamonadaceae</taxon>
        <taxon>Ramlibacter</taxon>
    </lineage>
</organism>
<feature type="domain" description="Solute-binding protein family 3/N-terminal" evidence="5">
    <location>
        <begin position="24"/>
        <end position="246"/>
    </location>
</feature>
<dbReference type="PANTHER" id="PTHR30024:SF47">
    <property type="entry name" value="TAURINE-BINDING PERIPLASMIC PROTEIN"/>
    <property type="match status" value="1"/>
</dbReference>
<evidence type="ECO:0000259" key="5">
    <source>
        <dbReference type="SMART" id="SM00062"/>
    </source>
</evidence>
<keyword evidence="7" id="KW-1185">Reference proteome</keyword>
<dbReference type="InterPro" id="IPR001638">
    <property type="entry name" value="Solute-binding_3/MltF_N"/>
</dbReference>
<sequence>MAALLAGCAASPTASTASPPTPQPLSVIVFPGGWNWPLWVAEAKGLFAREGLAVKVTPTPNSTFQMKGLIQGEFDLAMTAMDNVIAYREGQGEAGIDGPDLVVVMGGDNGFLRLVAAPEIRSPADLRGKTLSVDALTTGYAFVLREMLERNGLVLDRDYKTERAGGGMQRFNALMERKHAGTMLISPLDIAAQAQGFRVLANATQALGSYQGYVAAVRQGWARSNAPRLQGYIRAYADAVEWIHDPANKAEAIRIYLANMPPNTSQQSAETAYRVLLTDGDGFQRRARLDIRGAETVVKLRQKFASPGVTLKPAAAYYDGSFYEAALRTRR</sequence>
<proteinExistence type="inferred from homology"/>
<dbReference type="SUPFAM" id="SSF53850">
    <property type="entry name" value="Periplasmic binding protein-like II"/>
    <property type="match status" value="1"/>
</dbReference>
<comment type="subcellular location">
    <subcellularLocation>
        <location evidence="1">Periplasm</location>
    </subcellularLocation>
</comment>
<dbReference type="GO" id="GO:0042918">
    <property type="term" value="P:alkanesulfonate transmembrane transport"/>
    <property type="evidence" value="ECO:0007669"/>
    <property type="project" value="TreeGrafter"/>
</dbReference>
<dbReference type="AlphaFoldDB" id="A0A936ZQD4"/>
<accession>A0A936ZQD4</accession>
<comment type="similarity">
    <text evidence="2">Belongs to the bacterial solute-binding protein SsuA/TauA family.</text>
</comment>
<evidence type="ECO:0000313" key="6">
    <source>
        <dbReference type="EMBL" id="MBL0421548.1"/>
    </source>
</evidence>
<protein>
    <submittedName>
        <fullName evidence="6">ABC transporter substrate-binding protein</fullName>
    </submittedName>
</protein>
<dbReference type="SMART" id="SM00062">
    <property type="entry name" value="PBPb"/>
    <property type="match status" value="1"/>
</dbReference>
<dbReference type="Proteomes" id="UP000613011">
    <property type="component" value="Unassembled WGS sequence"/>
</dbReference>
<evidence type="ECO:0000256" key="4">
    <source>
        <dbReference type="SAM" id="SignalP"/>
    </source>
</evidence>
<feature type="signal peptide" evidence="4">
    <location>
        <begin position="1"/>
        <end position="17"/>
    </location>
</feature>
<name>A0A936ZQD4_9BURK</name>
<evidence type="ECO:0000256" key="3">
    <source>
        <dbReference type="ARBA" id="ARBA00022729"/>
    </source>
</evidence>
<reference evidence="6" key="1">
    <citation type="submission" date="2021-01" db="EMBL/GenBank/DDBJ databases">
        <title>Ramlibacter sp. strain AW1 16S ribosomal RNA gene Genome sequencing and assembly.</title>
        <authorList>
            <person name="Kang M."/>
        </authorList>
    </citation>
    <scope>NUCLEOTIDE SEQUENCE</scope>
    <source>
        <strain evidence="6">AW1</strain>
    </source>
</reference>
<dbReference type="GO" id="GO:0042597">
    <property type="term" value="C:periplasmic space"/>
    <property type="evidence" value="ECO:0007669"/>
    <property type="project" value="UniProtKB-SubCell"/>
</dbReference>
<evidence type="ECO:0000256" key="2">
    <source>
        <dbReference type="ARBA" id="ARBA00010742"/>
    </source>
</evidence>
<keyword evidence="3 4" id="KW-0732">Signal</keyword>
<dbReference type="PANTHER" id="PTHR30024">
    <property type="entry name" value="ALIPHATIC SULFONATES-BINDING PROTEIN-RELATED"/>
    <property type="match status" value="1"/>
</dbReference>
<feature type="chain" id="PRO_5037919106" evidence="4">
    <location>
        <begin position="18"/>
        <end position="331"/>
    </location>
</feature>
<dbReference type="Gene3D" id="3.40.190.10">
    <property type="entry name" value="Periplasmic binding protein-like II"/>
    <property type="match status" value="2"/>
</dbReference>
<gene>
    <name evidence="6" type="ORF">JI739_14410</name>
</gene>
<dbReference type="EMBL" id="JAEQNA010000005">
    <property type="protein sequence ID" value="MBL0421548.1"/>
    <property type="molecule type" value="Genomic_DNA"/>
</dbReference>
<evidence type="ECO:0000313" key="7">
    <source>
        <dbReference type="Proteomes" id="UP000613011"/>
    </source>
</evidence>
<comment type="caution">
    <text evidence="6">The sequence shown here is derived from an EMBL/GenBank/DDBJ whole genome shotgun (WGS) entry which is preliminary data.</text>
</comment>
<dbReference type="InterPro" id="IPR015168">
    <property type="entry name" value="SsuA/THI5"/>
</dbReference>
<dbReference type="Pfam" id="PF09084">
    <property type="entry name" value="NMT1"/>
    <property type="match status" value="1"/>
</dbReference>